<keyword evidence="11 20" id="KW-0547">Nucleotide-binding</keyword>
<evidence type="ECO:0000313" key="25">
    <source>
        <dbReference type="EMBL" id="KAL3740837.1"/>
    </source>
</evidence>
<protein>
    <submittedName>
        <fullName evidence="25">Uncharacterized protein</fullName>
    </submittedName>
</protein>
<keyword evidence="16" id="KW-0675">Receptor</keyword>
<dbReference type="GO" id="GO:0005886">
    <property type="term" value="C:plasma membrane"/>
    <property type="evidence" value="ECO:0007669"/>
    <property type="project" value="UniProtKB-SubCell"/>
</dbReference>
<evidence type="ECO:0000256" key="9">
    <source>
        <dbReference type="ARBA" id="ARBA00022734"/>
    </source>
</evidence>
<evidence type="ECO:0000256" key="2">
    <source>
        <dbReference type="ARBA" id="ARBA00008536"/>
    </source>
</evidence>
<comment type="caution">
    <text evidence="25">The sequence shown here is derived from an EMBL/GenBank/DDBJ whole genome shotgun (WGS) entry which is preliminary data.</text>
</comment>
<dbReference type="Pfam" id="PF07714">
    <property type="entry name" value="PK_Tyr_Ser-Thr"/>
    <property type="match status" value="1"/>
</dbReference>
<feature type="chain" id="PRO_5044780762" evidence="22">
    <location>
        <begin position="26"/>
        <end position="565"/>
    </location>
</feature>
<dbReference type="Pfam" id="PF01657">
    <property type="entry name" value="Stress-antifung"/>
    <property type="match status" value="2"/>
</dbReference>
<evidence type="ECO:0000256" key="3">
    <source>
        <dbReference type="ARBA" id="ARBA00010217"/>
    </source>
</evidence>
<keyword evidence="10" id="KW-0677">Repeat</keyword>
<feature type="binding site" evidence="19">
    <location>
        <position position="453"/>
    </location>
    <ligand>
        <name>Mg(2+)</name>
        <dbReference type="ChEBI" id="CHEBI:18420"/>
    </ligand>
</feature>
<feature type="domain" description="Gnk2-homologous" evidence="24">
    <location>
        <begin position="23"/>
        <end position="129"/>
    </location>
</feature>
<dbReference type="FunFam" id="1.10.510.10:FF:000240">
    <property type="entry name" value="Lectin-domain containing receptor kinase A4.3"/>
    <property type="match status" value="1"/>
</dbReference>
<feature type="binding site" evidence="19">
    <location>
        <position position="466"/>
    </location>
    <ligand>
        <name>Mg(2+)</name>
        <dbReference type="ChEBI" id="CHEBI:18420"/>
    </ligand>
</feature>
<evidence type="ECO:0000256" key="12">
    <source>
        <dbReference type="ARBA" id="ARBA00022777"/>
    </source>
</evidence>
<keyword evidence="4" id="KW-1003">Cell membrane</keyword>
<dbReference type="InterPro" id="IPR011009">
    <property type="entry name" value="Kinase-like_dom_sf"/>
</dbReference>
<evidence type="ECO:0000256" key="16">
    <source>
        <dbReference type="ARBA" id="ARBA00023170"/>
    </source>
</evidence>
<evidence type="ECO:0000256" key="17">
    <source>
        <dbReference type="ARBA" id="ARBA00023180"/>
    </source>
</evidence>
<evidence type="ECO:0000259" key="24">
    <source>
        <dbReference type="PROSITE" id="PS51473"/>
    </source>
</evidence>
<name>A0ABD3KN75_EUCGL</name>
<feature type="transmembrane region" description="Helical" evidence="21">
    <location>
        <begin position="261"/>
        <end position="283"/>
    </location>
</feature>
<evidence type="ECO:0000256" key="22">
    <source>
        <dbReference type="SAM" id="SignalP"/>
    </source>
</evidence>
<evidence type="ECO:0000256" key="15">
    <source>
        <dbReference type="ARBA" id="ARBA00023136"/>
    </source>
</evidence>
<keyword evidence="19" id="KW-0460">Magnesium</keyword>
<evidence type="ECO:0000256" key="11">
    <source>
        <dbReference type="ARBA" id="ARBA00022741"/>
    </source>
</evidence>
<keyword evidence="12" id="KW-0418">Kinase</keyword>
<keyword evidence="7 21" id="KW-0812">Transmembrane</keyword>
<feature type="domain" description="Protein kinase" evidence="23">
    <location>
        <begin position="323"/>
        <end position="565"/>
    </location>
</feature>
<feature type="active site" description="Proton acceptor" evidence="18">
    <location>
        <position position="448"/>
    </location>
</feature>
<keyword evidence="19" id="KW-0479">Metal-binding</keyword>
<dbReference type="InterPro" id="IPR008271">
    <property type="entry name" value="Ser/Thr_kinase_AS"/>
</dbReference>
<sequence length="565" mass="63142">MSHSLSTLSFLISLAVLIQTYSSQAQFCFNTTGNFTSSSTYAKNREAVLSSLSSNVAAHDGFYATSEGENPNTVYAITYCRGDTSADTCAICVRSAVEDLVVKCPNQKAAFYWGTGDPPCFIRYSDTPIFGVLQTQPTLRVHNGANITMNQDQFDAIWRNLTRRLASEAGEGSSKLKFAKGQVNLPDNNTIYSLFQCSPDLSPSDCGGCLSQTIDDFDMCCHGSKGGVVYKPSCIFRWDLFQFWESGPSPSSSSPLAKGTLAAIIASVTIFVVLLFIGCCYLWRRRAEKKHEAVQEERGVSEITSLNSLQFDWDNLRAATNDFSQENKLGEGGFGEVYEGRLPNGQEIAVKRLSQSSRQGVQEFMNEILLVAKLQHRNLVRLLGFCLEGEEKLLVYEFVPNKSLDYFLFDSEKSKQLDWPRRYRIILGIARGMLYLHEDSRLRVIHRDLKASNVLLDNDMNPKISDFGMARIFGVDQTKASTERIVGTYGYMSPEYAMHGRFSQKSDVYSFGVLLLEIICSKRNDYFCQSDGGEDLASYVSFLYDLFVLCGFQSTILLHGSLVFN</sequence>
<dbReference type="PROSITE" id="PS00107">
    <property type="entry name" value="PROTEIN_KINASE_ATP"/>
    <property type="match status" value="1"/>
</dbReference>
<dbReference type="PANTHER" id="PTHR27002:SF1050">
    <property type="entry name" value="CYSTEINE-RICH RECEPTOR-LIKE PROTEIN KINASE 5"/>
    <property type="match status" value="1"/>
</dbReference>
<feature type="domain" description="Gnk2-homologous" evidence="24">
    <location>
        <begin position="135"/>
        <end position="243"/>
    </location>
</feature>
<dbReference type="PROSITE" id="PS00108">
    <property type="entry name" value="PROTEIN_KINASE_ST"/>
    <property type="match status" value="1"/>
</dbReference>
<evidence type="ECO:0000256" key="4">
    <source>
        <dbReference type="ARBA" id="ARBA00022475"/>
    </source>
</evidence>
<evidence type="ECO:0000256" key="5">
    <source>
        <dbReference type="ARBA" id="ARBA00022527"/>
    </source>
</evidence>
<dbReference type="Proteomes" id="UP001634007">
    <property type="component" value="Unassembled WGS sequence"/>
</dbReference>
<gene>
    <name evidence="25" type="ORF">ACJRO7_022026</name>
</gene>
<keyword evidence="8 22" id="KW-0732">Signal</keyword>
<comment type="subcellular location">
    <subcellularLocation>
        <location evidence="1">Cell membrane</location>
        <topology evidence="1">Single-pass type I membrane protein</topology>
    </subcellularLocation>
</comment>
<dbReference type="FunFam" id="3.30.200.20:FF:000142">
    <property type="entry name" value="Cysteine-rich receptor-like protein kinase 10"/>
    <property type="match status" value="1"/>
</dbReference>
<dbReference type="InterPro" id="IPR017441">
    <property type="entry name" value="Protein_kinase_ATP_BS"/>
</dbReference>
<evidence type="ECO:0000256" key="13">
    <source>
        <dbReference type="ARBA" id="ARBA00022840"/>
    </source>
</evidence>
<dbReference type="GO" id="GO:0030246">
    <property type="term" value="F:carbohydrate binding"/>
    <property type="evidence" value="ECO:0007669"/>
    <property type="project" value="UniProtKB-KW"/>
</dbReference>
<dbReference type="CDD" id="cd23509">
    <property type="entry name" value="Gnk2-like"/>
    <property type="match status" value="2"/>
</dbReference>
<evidence type="ECO:0000256" key="6">
    <source>
        <dbReference type="ARBA" id="ARBA00022679"/>
    </source>
</evidence>
<dbReference type="GO" id="GO:0004674">
    <property type="term" value="F:protein serine/threonine kinase activity"/>
    <property type="evidence" value="ECO:0007669"/>
    <property type="project" value="UniProtKB-KW"/>
</dbReference>
<evidence type="ECO:0000256" key="8">
    <source>
        <dbReference type="ARBA" id="ARBA00022729"/>
    </source>
</evidence>
<dbReference type="Gene3D" id="1.10.510.10">
    <property type="entry name" value="Transferase(Phosphotransferase) domain 1"/>
    <property type="match status" value="1"/>
</dbReference>
<evidence type="ECO:0000259" key="23">
    <source>
        <dbReference type="PROSITE" id="PS50011"/>
    </source>
</evidence>
<proteinExistence type="inferred from homology"/>
<evidence type="ECO:0000256" key="18">
    <source>
        <dbReference type="PIRSR" id="PIRSR000615-1"/>
    </source>
</evidence>
<evidence type="ECO:0000256" key="19">
    <source>
        <dbReference type="PIRSR" id="PIRSR000615-3"/>
    </source>
</evidence>
<dbReference type="InterPro" id="IPR001245">
    <property type="entry name" value="Ser-Thr/Tyr_kinase_cat_dom"/>
</dbReference>
<keyword evidence="13 20" id="KW-0067">ATP-binding</keyword>
<reference evidence="25 26" key="1">
    <citation type="submission" date="2024-11" db="EMBL/GenBank/DDBJ databases">
        <title>Chromosome-level genome assembly of Eucalyptus globulus Labill. provides insights into its genome evolution.</title>
        <authorList>
            <person name="Li X."/>
        </authorList>
    </citation>
    <scope>NUCLEOTIDE SEQUENCE [LARGE SCALE GENOMIC DNA]</scope>
    <source>
        <strain evidence="25">CL2024</strain>
        <tissue evidence="25">Fresh tender leaves</tissue>
    </source>
</reference>
<evidence type="ECO:0000256" key="1">
    <source>
        <dbReference type="ARBA" id="ARBA00004251"/>
    </source>
</evidence>
<dbReference type="PROSITE" id="PS50011">
    <property type="entry name" value="PROTEIN_KINASE_DOM"/>
    <property type="match status" value="1"/>
</dbReference>
<organism evidence="25 26">
    <name type="scientific">Eucalyptus globulus</name>
    <name type="common">Tasmanian blue gum</name>
    <dbReference type="NCBI Taxonomy" id="34317"/>
    <lineage>
        <taxon>Eukaryota</taxon>
        <taxon>Viridiplantae</taxon>
        <taxon>Streptophyta</taxon>
        <taxon>Embryophyta</taxon>
        <taxon>Tracheophyta</taxon>
        <taxon>Spermatophyta</taxon>
        <taxon>Magnoliopsida</taxon>
        <taxon>eudicotyledons</taxon>
        <taxon>Gunneridae</taxon>
        <taxon>Pentapetalae</taxon>
        <taxon>rosids</taxon>
        <taxon>malvids</taxon>
        <taxon>Myrtales</taxon>
        <taxon>Myrtaceae</taxon>
        <taxon>Myrtoideae</taxon>
        <taxon>Eucalypteae</taxon>
        <taxon>Eucalyptus</taxon>
    </lineage>
</organism>
<feature type="signal peptide" evidence="22">
    <location>
        <begin position="1"/>
        <end position="25"/>
    </location>
</feature>
<dbReference type="SMART" id="SM00220">
    <property type="entry name" value="S_TKc"/>
    <property type="match status" value="1"/>
</dbReference>
<evidence type="ECO:0000256" key="7">
    <source>
        <dbReference type="ARBA" id="ARBA00022692"/>
    </source>
</evidence>
<dbReference type="Gene3D" id="3.30.200.20">
    <property type="entry name" value="Phosphorylase Kinase, domain 1"/>
    <property type="match status" value="1"/>
</dbReference>
<comment type="similarity">
    <text evidence="2">In the N-terminal section; belongs to the leguminous lectin family.</text>
</comment>
<dbReference type="EMBL" id="JBJKBG010000005">
    <property type="protein sequence ID" value="KAL3740837.1"/>
    <property type="molecule type" value="Genomic_DNA"/>
</dbReference>
<dbReference type="AlphaFoldDB" id="A0ABD3KN75"/>
<keyword evidence="15 21" id="KW-0472">Membrane</keyword>
<dbReference type="InterPro" id="IPR038408">
    <property type="entry name" value="GNK2_sf"/>
</dbReference>
<dbReference type="FunFam" id="3.30.430.20:FF:000003">
    <property type="entry name" value="Cysteine-rich RLK (RECEPTOR-like protein kinase) 10"/>
    <property type="match status" value="1"/>
</dbReference>
<accession>A0ABD3KN75</accession>
<comment type="similarity">
    <text evidence="3">In the C-terminal section; belongs to the protein kinase superfamily. Ser/Thr protein kinase family.</text>
</comment>
<dbReference type="PANTHER" id="PTHR27002">
    <property type="entry name" value="RECEPTOR-LIKE SERINE/THREONINE-PROTEIN KINASE SD1-8"/>
    <property type="match status" value="1"/>
</dbReference>
<keyword evidence="9" id="KW-0430">Lectin</keyword>
<dbReference type="GO" id="GO:0002229">
    <property type="term" value="P:defense response to oomycetes"/>
    <property type="evidence" value="ECO:0007669"/>
    <property type="project" value="UniProtKB-ARBA"/>
</dbReference>
<keyword evidence="17" id="KW-0325">Glycoprotein</keyword>
<dbReference type="InterPro" id="IPR000719">
    <property type="entry name" value="Prot_kinase_dom"/>
</dbReference>
<dbReference type="SUPFAM" id="SSF56112">
    <property type="entry name" value="Protein kinase-like (PK-like)"/>
    <property type="match status" value="1"/>
</dbReference>
<keyword evidence="26" id="KW-1185">Reference proteome</keyword>
<evidence type="ECO:0000256" key="10">
    <source>
        <dbReference type="ARBA" id="ARBA00022737"/>
    </source>
</evidence>
<keyword evidence="6" id="KW-0808">Transferase</keyword>
<dbReference type="InterPro" id="IPR002902">
    <property type="entry name" value="GNK2"/>
</dbReference>
<dbReference type="CDD" id="cd14066">
    <property type="entry name" value="STKc_IRAK"/>
    <property type="match status" value="1"/>
</dbReference>
<evidence type="ECO:0000313" key="26">
    <source>
        <dbReference type="Proteomes" id="UP001634007"/>
    </source>
</evidence>
<evidence type="ECO:0000256" key="20">
    <source>
        <dbReference type="PROSITE-ProRule" id="PRU10141"/>
    </source>
</evidence>
<dbReference type="FunFam" id="3.30.430.20:FF:000007">
    <property type="entry name" value="Cysteine-rich receptor-like protein kinase 11"/>
    <property type="match status" value="1"/>
</dbReference>
<feature type="binding site" evidence="20">
    <location>
        <position position="351"/>
    </location>
    <ligand>
        <name>ATP</name>
        <dbReference type="ChEBI" id="CHEBI:30616"/>
    </ligand>
</feature>
<dbReference type="GO" id="GO:0005524">
    <property type="term" value="F:ATP binding"/>
    <property type="evidence" value="ECO:0007669"/>
    <property type="project" value="UniProtKB-UniRule"/>
</dbReference>
<dbReference type="Gene3D" id="3.30.430.20">
    <property type="entry name" value="Gnk2 domain, C-X8-C-X2-C motif"/>
    <property type="match status" value="2"/>
</dbReference>
<keyword evidence="14 21" id="KW-1133">Transmembrane helix</keyword>
<dbReference type="PROSITE" id="PS51473">
    <property type="entry name" value="GNK2"/>
    <property type="match status" value="2"/>
</dbReference>
<evidence type="ECO:0000256" key="14">
    <source>
        <dbReference type="ARBA" id="ARBA00022989"/>
    </source>
</evidence>
<keyword evidence="5" id="KW-0723">Serine/threonine-protein kinase</keyword>
<evidence type="ECO:0000256" key="21">
    <source>
        <dbReference type="SAM" id="Phobius"/>
    </source>
</evidence>